<evidence type="ECO:0000313" key="2">
    <source>
        <dbReference type="Proteomes" id="UP000006008"/>
    </source>
</evidence>
<comment type="caution">
    <text evidence="1">The sequence shown here is derived from an EMBL/GenBank/DDBJ whole genome shotgun (WGS) entry which is preliminary data.</text>
</comment>
<sequence>MNLNFTSKDKQKNSNYPNFLNNFNNSLTLPIPATSKNYGTTV</sequence>
<reference evidence="1 2" key="1">
    <citation type="submission" date="2011-08" db="EMBL/GenBank/DDBJ databases">
        <title>The Genome Sequence of Alistipes indistinctus YIT 12060.</title>
        <authorList>
            <consortium name="The Broad Institute Genome Sequencing Platform"/>
            <person name="Earl A."/>
            <person name="Ward D."/>
            <person name="Feldgarden M."/>
            <person name="Gevers D."/>
            <person name="Morotomi M."/>
            <person name="Young S.K."/>
            <person name="Zeng Q."/>
            <person name="Gargeya S."/>
            <person name="Fitzgerald M."/>
            <person name="Haas B."/>
            <person name="Abouelleil A."/>
            <person name="Alvarado L."/>
            <person name="Arachchi H.M."/>
            <person name="Berlin A."/>
            <person name="Brown A."/>
            <person name="Chapman S.B."/>
            <person name="Chen Z."/>
            <person name="Dunbar C."/>
            <person name="Freedman E."/>
            <person name="Gearin G."/>
            <person name="Gellesch M."/>
            <person name="Goldberg J."/>
            <person name="Griggs A."/>
            <person name="Gujja S."/>
            <person name="Heiman D."/>
            <person name="Howarth C."/>
            <person name="Larson L."/>
            <person name="Lui A."/>
            <person name="MacDonald P.J.P."/>
            <person name="Montmayeur A."/>
            <person name="Murphy C."/>
            <person name="Neiman D."/>
            <person name="Pearson M."/>
            <person name="Priest M."/>
            <person name="Roberts A."/>
            <person name="Saif S."/>
            <person name="Shea T."/>
            <person name="Shenoy N."/>
            <person name="Sisk P."/>
            <person name="Stolte C."/>
            <person name="Sykes S."/>
            <person name="Wortman J."/>
            <person name="Nusbaum C."/>
            <person name="Birren B."/>
        </authorList>
    </citation>
    <scope>NUCLEOTIDE SEQUENCE [LARGE SCALE GENOMIC DNA]</scope>
    <source>
        <strain evidence="1 2">YIT 12060</strain>
    </source>
</reference>
<gene>
    <name evidence="1" type="ORF">HMPREF9450_01064</name>
</gene>
<dbReference type="EMBL" id="ADLD01000009">
    <property type="protein sequence ID" value="EHB92860.1"/>
    <property type="molecule type" value="Genomic_DNA"/>
</dbReference>
<dbReference type="Proteomes" id="UP000006008">
    <property type="component" value="Unassembled WGS sequence"/>
</dbReference>
<organism evidence="1 2">
    <name type="scientific">Alistipes indistinctus YIT 12060</name>
    <dbReference type="NCBI Taxonomy" id="742725"/>
    <lineage>
        <taxon>Bacteria</taxon>
        <taxon>Pseudomonadati</taxon>
        <taxon>Bacteroidota</taxon>
        <taxon>Bacteroidia</taxon>
        <taxon>Bacteroidales</taxon>
        <taxon>Rikenellaceae</taxon>
        <taxon>Alistipes</taxon>
    </lineage>
</organism>
<protein>
    <submittedName>
        <fullName evidence="1">Uncharacterized protein</fullName>
    </submittedName>
</protein>
<proteinExistence type="predicted"/>
<name>G5H7M1_9BACT</name>
<dbReference type="HOGENOM" id="CLU_3246242_0_0_10"/>
<keyword evidence="2" id="KW-1185">Reference proteome</keyword>
<accession>G5H7M1</accession>
<evidence type="ECO:0000313" key="1">
    <source>
        <dbReference type="EMBL" id="EHB92860.1"/>
    </source>
</evidence>
<dbReference type="AlphaFoldDB" id="G5H7M1"/>